<dbReference type="PANTHER" id="PTHR32208">
    <property type="entry name" value="SECRETED PROTEIN-RELATED"/>
    <property type="match status" value="1"/>
</dbReference>
<sequence length="231" mass="24891">MSANKKAQIWDYVKLEVVKTLPDVPGSATLLPLNYTNNYTAEILFCGGSYEMKPENVADATCARINLGNDNPTWEIEDFGNPAQPRVMTDAILMSDGKVLYLNGAVNGYAAWDGTVFVSGSNPNSPSCFSCEYPTEYRVERFTPPHLLTGAPRATMKSVAGSTSMNGLAAITVNYNQVVTVVIAIRMVTLKVESVIPMSTGYAIDVVMPPNSNIMPNGAPADTAVEINLKQ</sequence>
<protein>
    <submittedName>
        <fullName evidence="2">8798_t:CDS:1</fullName>
    </submittedName>
</protein>
<dbReference type="EMBL" id="CAJVPY010004531">
    <property type="protein sequence ID" value="CAG8621931.1"/>
    <property type="molecule type" value="Genomic_DNA"/>
</dbReference>
<dbReference type="SUPFAM" id="SSF50965">
    <property type="entry name" value="Galactose oxidase, central domain"/>
    <property type="match status" value="1"/>
</dbReference>
<dbReference type="AlphaFoldDB" id="A0A9N9D3R1"/>
<evidence type="ECO:0000259" key="1">
    <source>
        <dbReference type="Pfam" id="PF07250"/>
    </source>
</evidence>
<dbReference type="Gene3D" id="2.130.10.80">
    <property type="entry name" value="Galactose oxidase/kelch, beta-propeller"/>
    <property type="match status" value="1"/>
</dbReference>
<evidence type="ECO:0000313" key="3">
    <source>
        <dbReference type="Proteomes" id="UP000789405"/>
    </source>
</evidence>
<dbReference type="InterPro" id="IPR011043">
    <property type="entry name" value="Gal_Oxase/kelch_b-propeller"/>
</dbReference>
<organism evidence="2 3">
    <name type="scientific">Dentiscutata erythropus</name>
    <dbReference type="NCBI Taxonomy" id="1348616"/>
    <lineage>
        <taxon>Eukaryota</taxon>
        <taxon>Fungi</taxon>
        <taxon>Fungi incertae sedis</taxon>
        <taxon>Mucoromycota</taxon>
        <taxon>Glomeromycotina</taxon>
        <taxon>Glomeromycetes</taxon>
        <taxon>Diversisporales</taxon>
        <taxon>Gigasporaceae</taxon>
        <taxon>Dentiscutata</taxon>
    </lineage>
</organism>
<dbReference type="InterPro" id="IPR009880">
    <property type="entry name" value="Glyoxal_oxidase_N"/>
</dbReference>
<keyword evidence="3" id="KW-1185">Reference proteome</keyword>
<evidence type="ECO:0000313" key="2">
    <source>
        <dbReference type="EMBL" id="CAG8621931.1"/>
    </source>
</evidence>
<reference evidence="2" key="1">
    <citation type="submission" date="2021-06" db="EMBL/GenBank/DDBJ databases">
        <authorList>
            <person name="Kallberg Y."/>
            <person name="Tangrot J."/>
            <person name="Rosling A."/>
        </authorList>
    </citation>
    <scope>NUCLEOTIDE SEQUENCE</scope>
    <source>
        <strain evidence="2">MA453B</strain>
    </source>
</reference>
<dbReference type="PANTHER" id="PTHR32208:SF21">
    <property type="entry name" value="LOW QUALITY PROTEIN: ALDEHYDE OXIDASE GLOX-LIKE"/>
    <property type="match status" value="1"/>
</dbReference>
<dbReference type="InterPro" id="IPR037293">
    <property type="entry name" value="Gal_Oxidase_central_sf"/>
</dbReference>
<name>A0A9N9D3R1_9GLOM</name>
<accession>A0A9N9D3R1</accession>
<gene>
    <name evidence="2" type="ORF">DERYTH_LOCUS8684</name>
</gene>
<proteinExistence type="predicted"/>
<dbReference type="OrthoDB" id="2019572at2759"/>
<comment type="caution">
    <text evidence="2">The sequence shown here is derived from an EMBL/GenBank/DDBJ whole genome shotgun (WGS) entry which is preliminary data.</text>
</comment>
<dbReference type="Proteomes" id="UP000789405">
    <property type="component" value="Unassembled WGS sequence"/>
</dbReference>
<dbReference type="Pfam" id="PF07250">
    <property type="entry name" value="Glyoxal_oxid_N"/>
    <property type="match status" value="1"/>
</dbReference>
<feature type="domain" description="Glyoxal oxidase N-terminal" evidence="1">
    <location>
        <begin position="3"/>
        <end position="113"/>
    </location>
</feature>